<dbReference type="InParanoid" id="C7PZV3"/>
<proteinExistence type="predicted"/>
<sequence>MNFASTYELAAANARLAELHKQAADARIARLAKKERRRKAA</sequence>
<dbReference type="Proteomes" id="UP000000851">
    <property type="component" value="Chromosome"/>
</dbReference>
<gene>
    <name evidence="1" type="ordered locus">Caci_4757</name>
</gene>
<organism evidence="1 2">
    <name type="scientific">Catenulispora acidiphila (strain DSM 44928 / JCM 14897 / NBRC 102108 / NRRL B-24433 / ID139908)</name>
    <dbReference type="NCBI Taxonomy" id="479433"/>
    <lineage>
        <taxon>Bacteria</taxon>
        <taxon>Bacillati</taxon>
        <taxon>Actinomycetota</taxon>
        <taxon>Actinomycetes</taxon>
        <taxon>Catenulisporales</taxon>
        <taxon>Catenulisporaceae</taxon>
        <taxon>Catenulispora</taxon>
    </lineage>
</organism>
<dbReference type="HOGENOM" id="CLU_219016_0_0_11"/>
<evidence type="ECO:0000313" key="2">
    <source>
        <dbReference type="Proteomes" id="UP000000851"/>
    </source>
</evidence>
<keyword evidence="2" id="KW-1185">Reference proteome</keyword>
<protein>
    <submittedName>
        <fullName evidence="1">Uncharacterized protein</fullName>
    </submittedName>
</protein>
<reference evidence="1 2" key="1">
    <citation type="journal article" date="2009" name="Stand. Genomic Sci.">
        <title>Complete genome sequence of Catenulispora acidiphila type strain (ID 139908).</title>
        <authorList>
            <person name="Copeland A."/>
            <person name="Lapidus A."/>
            <person name="Glavina Del Rio T."/>
            <person name="Nolan M."/>
            <person name="Lucas S."/>
            <person name="Chen F."/>
            <person name="Tice H."/>
            <person name="Cheng J.F."/>
            <person name="Bruce D."/>
            <person name="Goodwin L."/>
            <person name="Pitluck S."/>
            <person name="Mikhailova N."/>
            <person name="Pati A."/>
            <person name="Ivanova N."/>
            <person name="Mavromatis K."/>
            <person name="Chen A."/>
            <person name="Palaniappan K."/>
            <person name="Chain P."/>
            <person name="Land M."/>
            <person name="Hauser L."/>
            <person name="Chang Y.J."/>
            <person name="Jeffries C.D."/>
            <person name="Chertkov O."/>
            <person name="Brettin T."/>
            <person name="Detter J.C."/>
            <person name="Han C."/>
            <person name="Ali Z."/>
            <person name="Tindall B.J."/>
            <person name="Goker M."/>
            <person name="Bristow J."/>
            <person name="Eisen J.A."/>
            <person name="Markowitz V."/>
            <person name="Hugenholtz P."/>
            <person name="Kyrpides N.C."/>
            <person name="Klenk H.P."/>
        </authorList>
    </citation>
    <scope>NUCLEOTIDE SEQUENCE [LARGE SCALE GENOMIC DNA]</scope>
    <source>
        <strain evidence="2">DSM 44928 / JCM 14897 / NBRC 102108 / NRRL B-24433 / ID139908</strain>
    </source>
</reference>
<dbReference type="RefSeq" id="WP_015793347.1">
    <property type="nucleotide sequence ID" value="NC_013131.1"/>
</dbReference>
<dbReference type="AlphaFoldDB" id="C7PZV3"/>
<name>C7PZV3_CATAD</name>
<evidence type="ECO:0000313" key="1">
    <source>
        <dbReference type="EMBL" id="ACU73618.1"/>
    </source>
</evidence>
<dbReference type="KEGG" id="cai:Caci_4757"/>
<dbReference type="EMBL" id="CP001700">
    <property type="protein sequence ID" value="ACU73618.1"/>
    <property type="molecule type" value="Genomic_DNA"/>
</dbReference>
<accession>C7PZV3</accession>